<name>A0A9Q0FWB0_9ROSI</name>
<reference evidence="4" key="1">
    <citation type="submission" date="2022-02" db="EMBL/GenBank/DDBJ databases">
        <authorList>
            <person name="Henning P.M."/>
            <person name="McCubbin A.G."/>
            <person name="Shore J.S."/>
        </authorList>
    </citation>
    <scope>NUCLEOTIDE SEQUENCE</scope>
    <source>
        <strain evidence="4">F60SS</strain>
        <tissue evidence="4">Leaves</tissue>
    </source>
</reference>
<keyword evidence="2" id="KW-0067">ATP-binding</keyword>
<dbReference type="AlphaFoldDB" id="A0A9Q0FWB0"/>
<protein>
    <recommendedName>
        <fullName evidence="3">Protein kinase domain-containing protein</fullName>
    </recommendedName>
</protein>
<dbReference type="PANTHER" id="PTHR27005:SF499">
    <property type="entry name" value="PROTEIN KINASE DOMAIN-CONTAINING PROTEIN"/>
    <property type="match status" value="1"/>
</dbReference>
<dbReference type="InterPro" id="IPR045274">
    <property type="entry name" value="WAK-like"/>
</dbReference>
<gene>
    <name evidence="4" type="ORF">Tsubulata_037076</name>
</gene>
<dbReference type="OrthoDB" id="75710at2759"/>
<keyword evidence="1" id="KW-0547">Nucleotide-binding</keyword>
<keyword evidence="5" id="KW-1185">Reference proteome</keyword>
<dbReference type="InterPro" id="IPR000719">
    <property type="entry name" value="Prot_kinase_dom"/>
</dbReference>
<dbReference type="Pfam" id="PF00069">
    <property type="entry name" value="Pkinase"/>
    <property type="match status" value="1"/>
</dbReference>
<dbReference type="SUPFAM" id="SSF56112">
    <property type="entry name" value="Protein kinase-like (PK-like)"/>
    <property type="match status" value="1"/>
</dbReference>
<dbReference type="Gene3D" id="1.10.510.10">
    <property type="entry name" value="Transferase(Phosphotransferase) domain 1"/>
    <property type="match status" value="1"/>
</dbReference>
<accession>A0A9Q0FWB0</accession>
<reference evidence="4" key="2">
    <citation type="journal article" date="2023" name="Plants (Basel)">
        <title>Annotation of the Turnera subulata (Passifloraceae) Draft Genome Reveals the S-Locus Evolved after the Divergence of Turneroideae from Passifloroideae in a Stepwise Manner.</title>
        <authorList>
            <person name="Henning P.M."/>
            <person name="Roalson E.H."/>
            <person name="Mir W."/>
            <person name="McCubbin A.G."/>
            <person name="Shore J.S."/>
        </authorList>
    </citation>
    <scope>NUCLEOTIDE SEQUENCE</scope>
    <source>
        <strain evidence="4">F60SS</strain>
    </source>
</reference>
<dbReference type="GO" id="GO:0007166">
    <property type="term" value="P:cell surface receptor signaling pathway"/>
    <property type="evidence" value="ECO:0007669"/>
    <property type="project" value="InterPro"/>
</dbReference>
<dbReference type="Proteomes" id="UP001141552">
    <property type="component" value="Unassembled WGS sequence"/>
</dbReference>
<dbReference type="GO" id="GO:0004674">
    <property type="term" value="F:protein serine/threonine kinase activity"/>
    <property type="evidence" value="ECO:0007669"/>
    <property type="project" value="TreeGrafter"/>
</dbReference>
<evidence type="ECO:0000313" key="4">
    <source>
        <dbReference type="EMBL" id="KAJ4839074.1"/>
    </source>
</evidence>
<evidence type="ECO:0000256" key="2">
    <source>
        <dbReference type="ARBA" id="ARBA00022840"/>
    </source>
</evidence>
<dbReference type="InterPro" id="IPR011009">
    <property type="entry name" value="Kinase-like_dom_sf"/>
</dbReference>
<dbReference type="GO" id="GO:0005524">
    <property type="term" value="F:ATP binding"/>
    <property type="evidence" value="ECO:0007669"/>
    <property type="project" value="UniProtKB-KW"/>
</dbReference>
<dbReference type="PANTHER" id="PTHR27005">
    <property type="entry name" value="WALL-ASSOCIATED RECEPTOR KINASE-LIKE 21"/>
    <property type="match status" value="1"/>
</dbReference>
<evidence type="ECO:0000259" key="3">
    <source>
        <dbReference type="PROSITE" id="PS50011"/>
    </source>
</evidence>
<dbReference type="GO" id="GO:0005886">
    <property type="term" value="C:plasma membrane"/>
    <property type="evidence" value="ECO:0007669"/>
    <property type="project" value="TreeGrafter"/>
</dbReference>
<proteinExistence type="predicted"/>
<feature type="domain" description="Protein kinase" evidence="3">
    <location>
        <begin position="1"/>
        <end position="167"/>
    </location>
</feature>
<dbReference type="PROSITE" id="PS50011">
    <property type="entry name" value="PROTEIN_KINASE_DOM"/>
    <property type="match status" value="1"/>
</dbReference>
<comment type="caution">
    <text evidence="4">The sequence shown here is derived from an EMBL/GenBank/DDBJ whole genome shotgun (WGS) entry which is preliminary data.</text>
</comment>
<sequence length="171" mass="19495">MHTAFSRPIVHRNLKASSVFLDQNYVAKLSDFSITVSIPEGESHVKDRVEGTIGLIAPESLRTGCFNEKNDVYGFGVLLPVMLTGQRAFDSSRPEKGEEFLLVDHVKKNIQKNRFREMVDPSITAKEPWPRKEQQLEAFAGLAFKCTYHSAEDRPTMIEVAKELRYMYQIS</sequence>
<organism evidence="4 5">
    <name type="scientific">Turnera subulata</name>
    <dbReference type="NCBI Taxonomy" id="218843"/>
    <lineage>
        <taxon>Eukaryota</taxon>
        <taxon>Viridiplantae</taxon>
        <taxon>Streptophyta</taxon>
        <taxon>Embryophyta</taxon>
        <taxon>Tracheophyta</taxon>
        <taxon>Spermatophyta</taxon>
        <taxon>Magnoliopsida</taxon>
        <taxon>eudicotyledons</taxon>
        <taxon>Gunneridae</taxon>
        <taxon>Pentapetalae</taxon>
        <taxon>rosids</taxon>
        <taxon>fabids</taxon>
        <taxon>Malpighiales</taxon>
        <taxon>Passifloraceae</taxon>
        <taxon>Turnera</taxon>
    </lineage>
</organism>
<evidence type="ECO:0000256" key="1">
    <source>
        <dbReference type="ARBA" id="ARBA00022741"/>
    </source>
</evidence>
<evidence type="ECO:0000313" key="5">
    <source>
        <dbReference type="Proteomes" id="UP001141552"/>
    </source>
</evidence>
<dbReference type="EMBL" id="JAKUCV010003404">
    <property type="protein sequence ID" value="KAJ4839074.1"/>
    <property type="molecule type" value="Genomic_DNA"/>
</dbReference>